<name>A0A846TXP8_9MICC</name>
<dbReference type="Proteomes" id="UP000521379">
    <property type="component" value="Unassembled WGS sequence"/>
</dbReference>
<reference evidence="1 2" key="1">
    <citation type="submission" date="2020-02" db="EMBL/GenBank/DDBJ databases">
        <authorList>
            <person name="Sun Q."/>
        </authorList>
    </citation>
    <scope>NUCLEOTIDE SEQUENCE [LARGE SCALE GENOMIC DNA]</scope>
    <source>
        <strain evidence="1 2">YIM 13062</strain>
    </source>
</reference>
<proteinExistence type="predicted"/>
<dbReference type="AlphaFoldDB" id="A0A846TXP8"/>
<dbReference type="EMBL" id="JAAVUN010000029">
    <property type="protein sequence ID" value="NKE10522.1"/>
    <property type="molecule type" value="Genomic_DNA"/>
</dbReference>
<protein>
    <submittedName>
        <fullName evidence="1">Uncharacterized protein</fullName>
    </submittedName>
</protein>
<evidence type="ECO:0000313" key="2">
    <source>
        <dbReference type="Proteomes" id="UP000521379"/>
    </source>
</evidence>
<accession>A0A846TXP8</accession>
<keyword evidence="2" id="KW-1185">Reference proteome</keyword>
<sequence>MTGYLSSACMEIPVDKYTSSVIAGWNPDHTYWFSDAISGGADVVVWKMHDDG</sequence>
<gene>
    <name evidence="1" type="ORF">GTW58_11400</name>
</gene>
<evidence type="ECO:0000313" key="1">
    <source>
        <dbReference type="EMBL" id="NKE10522.1"/>
    </source>
</evidence>
<dbReference type="RefSeq" id="WP_157980562.1">
    <property type="nucleotide sequence ID" value="NZ_JAAVUN010000029.1"/>
</dbReference>
<organism evidence="1 2">
    <name type="scientific">Kocuria subflava</name>
    <dbReference type="NCBI Taxonomy" id="1736139"/>
    <lineage>
        <taxon>Bacteria</taxon>
        <taxon>Bacillati</taxon>
        <taxon>Actinomycetota</taxon>
        <taxon>Actinomycetes</taxon>
        <taxon>Micrococcales</taxon>
        <taxon>Micrococcaceae</taxon>
        <taxon>Kocuria</taxon>
    </lineage>
</organism>
<comment type="caution">
    <text evidence="1">The sequence shown here is derived from an EMBL/GenBank/DDBJ whole genome shotgun (WGS) entry which is preliminary data.</text>
</comment>